<proteinExistence type="predicted"/>
<dbReference type="EMBL" id="JAGKQM010000019">
    <property type="protein sequence ID" value="KAH0859182.1"/>
    <property type="molecule type" value="Genomic_DNA"/>
</dbReference>
<comment type="caution">
    <text evidence="2">The sequence shown here is derived from an EMBL/GenBank/DDBJ whole genome shotgun (WGS) entry which is preliminary data.</text>
</comment>
<gene>
    <name evidence="2" type="ORF">HID58_087443</name>
</gene>
<name>A0ABQ7XV52_BRANA</name>
<dbReference type="Proteomes" id="UP000824890">
    <property type="component" value="Unassembled WGS sequence"/>
</dbReference>
<dbReference type="PANTHER" id="PTHR35315:SF1">
    <property type="entry name" value="RAB6-INTERACTING GOLGIN"/>
    <property type="match status" value="1"/>
</dbReference>
<feature type="region of interest" description="Disordered" evidence="1">
    <location>
        <begin position="125"/>
        <end position="192"/>
    </location>
</feature>
<accession>A0ABQ7XV52</accession>
<sequence length="192" mass="21461">EKKKKEGVDDGFGSKAEGRDGLAREAPVIAYTEKCAYCESEISLSLSIILLTVSFLALEHLRKKIELSTEWIHAAKLREDEARKAFEAASKVQESSNTQYARLEELKRRLETVAHQQQPMLIRLTRKKTEGKEEGGKEHGQRPATAEGESKSRKKPQIQGRGRGIGIMNNKGRGGWTGAGFDVDKPARDNWN</sequence>
<evidence type="ECO:0000313" key="2">
    <source>
        <dbReference type="EMBL" id="KAH0859182.1"/>
    </source>
</evidence>
<feature type="compositionally biased region" description="Basic and acidic residues" evidence="1">
    <location>
        <begin position="127"/>
        <end position="141"/>
    </location>
</feature>
<keyword evidence="3" id="KW-1185">Reference proteome</keyword>
<reference evidence="2 3" key="1">
    <citation type="submission" date="2021-05" db="EMBL/GenBank/DDBJ databases">
        <title>Genome Assembly of Synthetic Allotetraploid Brassica napus Reveals Homoeologous Exchanges between Subgenomes.</title>
        <authorList>
            <person name="Davis J.T."/>
        </authorList>
    </citation>
    <scope>NUCLEOTIDE SEQUENCE [LARGE SCALE GENOMIC DNA]</scope>
    <source>
        <strain evidence="3">cv. Da-Ae</strain>
        <tissue evidence="2">Seedling</tissue>
    </source>
</reference>
<feature type="compositionally biased region" description="Basic and acidic residues" evidence="1">
    <location>
        <begin position="182"/>
        <end position="192"/>
    </location>
</feature>
<evidence type="ECO:0000313" key="3">
    <source>
        <dbReference type="Proteomes" id="UP000824890"/>
    </source>
</evidence>
<evidence type="ECO:0000256" key="1">
    <source>
        <dbReference type="SAM" id="MobiDB-lite"/>
    </source>
</evidence>
<protein>
    <submittedName>
        <fullName evidence="2">Uncharacterized protein</fullName>
    </submittedName>
</protein>
<feature type="non-terminal residue" evidence="2">
    <location>
        <position position="1"/>
    </location>
</feature>
<organism evidence="2 3">
    <name type="scientific">Brassica napus</name>
    <name type="common">Rape</name>
    <dbReference type="NCBI Taxonomy" id="3708"/>
    <lineage>
        <taxon>Eukaryota</taxon>
        <taxon>Viridiplantae</taxon>
        <taxon>Streptophyta</taxon>
        <taxon>Embryophyta</taxon>
        <taxon>Tracheophyta</taxon>
        <taxon>Spermatophyta</taxon>
        <taxon>Magnoliopsida</taxon>
        <taxon>eudicotyledons</taxon>
        <taxon>Gunneridae</taxon>
        <taxon>Pentapetalae</taxon>
        <taxon>rosids</taxon>
        <taxon>malvids</taxon>
        <taxon>Brassicales</taxon>
        <taxon>Brassicaceae</taxon>
        <taxon>Brassiceae</taxon>
        <taxon>Brassica</taxon>
    </lineage>
</organism>
<dbReference type="PANTHER" id="PTHR35315">
    <property type="entry name" value="ACI13"/>
    <property type="match status" value="1"/>
</dbReference>